<proteinExistence type="inferred from homology"/>
<dbReference type="EMBL" id="BSDI01000013">
    <property type="protein sequence ID" value="GLH98017.1"/>
    <property type="molecule type" value="Genomic_DNA"/>
</dbReference>
<comment type="similarity">
    <text evidence="1">Belongs to the metallo-beta-lactamase superfamily.</text>
</comment>
<evidence type="ECO:0000313" key="7">
    <source>
        <dbReference type="Proteomes" id="UP001144280"/>
    </source>
</evidence>
<reference evidence="6" key="1">
    <citation type="submission" date="2022-12" db="EMBL/GenBank/DDBJ databases">
        <title>New Phytohabitans aurantiacus sp. RD004123 nov., an actinomycete isolated from soil.</title>
        <authorList>
            <person name="Triningsih D.W."/>
            <person name="Harunari E."/>
            <person name="Igarashi Y."/>
        </authorList>
    </citation>
    <scope>NUCLEOTIDE SEQUENCE</scope>
    <source>
        <strain evidence="6">RD004123</strain>
    </source>
</reference>
<dbReference type="InterPro" id="IPR051013">
    <property type="entry name" value="MBL_superfamily_lactonases"/>
</dbReference>
<dbReference type="SUPFAM" id="SSF56281">
    <property type="entry name" value="Metallo-hydrolase/oxidoreductase"/>
    <property type="match status" value="1"/>
</dbReference>
<dbReference type="Proteomes" id="UP001144280">
    <property type="component" value="Unassembled WGS sequence"/>
</dbReference>
<evidence type="ECO:0000256" key="3">
    <source>
        <dbReference type="ARBA" id="ARBA00022801"/>
    </source>
</evidence>
<keyword evidence="4" id="KW-0862">Zinc</keyword>
<evidence type="ECO:0000256" key="2">
    <source>
        <dbReference type="ARBA" id="ARBA00022723"/>
    </source>
</evidence>
<organism evidence="6 7">
    <name type="scientific">Phytohabitans aurantiacus</name>
    <dbReference type="NCBI Taxonomy" id="3016789"/>
    <lineage>
        <taxon>Bacteria</taxon>
        <taxon>Bacillati</taxon>
        <taxon>Actinomycetota</taxon>
        <taxon>Actinomycetes</taxon>
        <taxon>Micromonosporales</taxon>
        <taxon>Micromonosporaceae</taxon>
    </lineage>
</organism>
<dbReference type="InterPro" id="IPR036866">
    <property type="entry name" value="RibonucZ/Hydroxyglut_hydro"/>
</dbReference>
<protein>
    <submittedName>
        <fullName evidence="6">MBL fold metallo-hydrolase</fullName>
    </submittedName>
</protein>
<gene>
    <name evidence="6" type="ORF">Pa4123_32920</name>
</gene>
<dbReference type="PANTHER" id="PTHR42978:SF6">
    <property type="entry name" value="QUORUM-QUENCHING LACTONASE YTNP-RELATED"/>
    <property type="match status" value="1"/>
</dbReference>
<evidence type="ECO:0000256" key="4">
    <source>
        <dbReference type="ARBA" id="ARBA00022833"/>
    </source>
</evidence>
<dbReference type="PANTHER" id="PTHR42978">
    <property type="entry name" value="QUORUM-QUENCHING LACTONASE YTNP-RELATED-RELATED"/>
    <property type="match status" value="1"/>
</dbReference>
<name>A0ABQ5QVI2_9ACTN</name>
<comment type="caution">
    <text evidence="6">The sequence shown here is derived from an EMBL/GenBank/DDBJ whole genome shotgun (WGS) entry which is preliminary data.</text>
</comment>
<evidence type="ECO:0000259" key="5">
    <source>
        <dbReference type="SMART" id="SM00849"/>
    </source>
</evidence>
<dbReference type="Gene3D" id="3.60.15.10">
    <property type="entry name" value="Ribonuclease Z/Hydroxyacylglutathione hydrolase-like"/>
    <property type="match status" value="1"/>
</dbReference>
<dbReference type="Pfam" id="PF00753">
    <property type="entry name" value="Lactamase_B"/>
    <property type="match status" value="1"/>
</dbReference>
<feature type="domain" description="Metallo-beta-lactamase" evidence="5">
    <location>
        <begin position="86"/>
        <end position="279"/>
    </location>
</feature>
<dbReference type="SMART" id="SM00849">
    <property type="entry name" value="Lactamase_B"/>
    <property type="match status" value="1"/>
</dbReference>
<keyword evidence="7" id="KW-1185">Reference proteome</keyword>
<evidence type="ECO:0000313" key="6">
    <source>
        <dbReference type="EMBL" id="GLH98017.1"/>
    </source>
</evidence>
<keyword evidence="3" id="KW-0378">Hydrolase</keyword>
<keyword evidence="2" id="KW-0479">Metal-binding</keyword>
<dbReference type="InterPro" id="IPR001279">
    <property type="entry name" value="Metallo-B-lactamas"/>
</dbReference>
<evidence type="ECO:0000256" key="1">
    <source>
        <dbReference type="ARBA" id="ARBA00007749"/>
    </source>
</evidence>
<accession>A0ABQ5QVI2</accession>
<sequence>MIFAIAPALLSREFIKQYERTAQPRLLCMPLTHTLGDVTVIALSDGEGPFFLPRKKAFPQATDEHWRLADERYPGAVTPDGEWLLRFRCFAIRRDDDVILVDTGIGPANSPAANWAPVPGRLPDELAAAGIDPADVRTVVLTHLHTDHCGWAVVDTPYFPNAEYLLQRADADAVDELNPALRERLLAPLADAGQLRLVEGETKIRPGVTAVHTPGHTPGHQAVLIEYADKPTLITGDLLVHAVQIVAPDLAYTFEMDPGAARESRANLIAPGVVLASAHLPEPFTPIS</sequence>